<dbReference type="InterPro" id="IPR003439">
    <property type="entry name" value="ABC_transporter-like_ATP-bd"/>
</dbReference>
<sequence>MKKEKEKAKNERKEEEEEEEEEEECAARRRRRYGSVLMEKELSSFKSVIKSFMVLIITALAMGETLAMAPDMLKGNQMAASVFEVMDRRTSTRNDVGEVLLAVEGTIELKNIHFRYPSRPDVVIFNDCNLRVPSGKTVSFPRTQWKRKDIKNLNLKSVRKHIGFVQQEPVLFATSIYDNILYGKEGASDSEIVEAAKLANAHSFINGFPEGYSTKVGERGVQLSGGQKQRIAIARAILKNPAILLLDEATSALDAESERVIQQALEKLMQNRTTVMVAHRLSTIRNAYQISVVNDGKIVEQGTHSSLIENKSGAYYKLVSLQQQNVHENCISMLI</sequence>
<dbReference type="PANTHER" id="PTHR43394">
    <property type="entry name" value="ATP-DEPENDENT PERMEASE MDL1, MITOCHONDRIAL"/>
    <property type="match status" value="1"/>
</dbReference>
<dbReference type="PROSITE" id="PS50893">
    <property type="entry name" value="ABC_TRANSPORTER_2"/>
    <property type="match status" value="1"/>
</dbReference>
<feature type="transmembrane region" description="Helical" evidence="10">
    <location>
        <begin position="48"/>
        <end position="69"/>
    </location>
</feature>
<evidence type="ECO:0000256" key="8">
    <source>
        <dbReference type="ARBA" id="ARBA00023136"/>
    </source>
</evidence>
<dbReference type="SUPFAM" id="SSF52540">
    <property type="entry name" value="P-loop containing nucleoside triphosphate hydrolases"/>
    <property type="match status" value="1"/>
</dbReference>
<comment type="subcellular location">
    <subcellularLocation>
        <location evidence="1">Membrane</location>
        <topology evidence="1">Multi-pass membrane protein</topology>
    </subcellularLocation>
</comment>
<dbReference type="Gene3D" id="3.40.50.300">
    <property type="entry name" value="P-loop containing nucleotide triphosphate hydrolases"/>
    <property type="match status" value="2"/>
</dbReference>
<dbReference type="AlphaFoldDB" id="A0A445BQB7"/>
<dbReference type="Gene3D" id="1.20.1560.10">
    <property type="entry name" value="ABC transporter type 1, transmembrane domain"/>
    <property type="match status" value="1"/>
</dbReference>
<reference evidence="12 13" key="1">
    <citation type="submission" date="2019-01" db="EMBL/GenBank/DDBJ databases">
        <title>Sequencing of cultivated peanut Arachis hypogaea provides insights into genome evolution and oil improvement.</title>
        <authorList>
            <person name="Chen X."/>
        </authorList>
    </citation>
    <scope>NUCLEOTIDE SEQUENCE [LARGE SCALE GENOMIC DNA]</scope>
    <source>
        <strain evidence="13">cv. Fuhuasheng</strain>
        <tissue evidence="12">Leaves</tissue>
    </source>
</reference>
<dbReference type="EMBL" id="SDMP01000009">
    <property type="protein sequence ID" value="RYR40875.1"/>
    <property type="molecule type" value="Genomic_DNA"/>
</dbReference>
<dbReference type="GO" id="GO:0005524">
    <property type="term" value="F:ATP binding"/>
    <property type="evidence" value="ECO:0007669"/>
    <property type="project" value="UniProtKB-KW"/>
</dbReference>
<organism evidence="12 13">
    <name type="scientific">Arachis hypogaea</name>
    <name type="common">Peanut</name>
    <dbReference type="NCBI Taxonomy" id="3818"/>
    <lineage>
        <taxon>Eukaryota</taxon>
        <taxon>Viridiplantae</taxon>
        <taxon>Streptophyta</taxon>
        <taxon>Embryophyta</taxon>
        <taxon>Tracheophyta</taxon>
        <taxon>Spermatophyta</taxon>
        <taxon>Magnoliopsida</taxon>
        <taxon>eudicotyledons</taxon>
        <taxon>Gunneridae</taxon>
        <taxon>Pentapetalae</taxon>
        <taxon>rosids</taxon>
        <taxon>fabids</taxon>
        <taxon>Fabales</taxon>
        <taxon>Fabaceae</taxon>
        <taxon>Papilionoideae</taxon>
        <taxon>50 kb inversion clade</taxon>
        <taxon>dalbergioids sensu lato</taxon>
        <taxon>Dalbergieae</taxon>
        <taxon>Pterocarpus clade</taxon>
        <taxon>Arachis</taxon>
    </lineage>
</organism>
<evidence type="ECO:0000256" key="2">
    <source>
        <dbReference type="ARBA" id="ARBA00022448"/>
    </source>
</evidence>
<dbReference type="FunFam" id="3.40.50.300:FF:000604">
    <property type="entry name" value="ABC transporter B family member 28"/>
    <property type="match status" value="1"/>
</dbReference>
<dbReference type="Pfam" id="PF00005">
    <property type="entry name" value="ABC_tran"/>
    <property type="match status" value="1"/>
</dbReference>
<proteinExistence type="predicted"/>
<dbReference type="GO" id="GO:0005743">
    <property type="term" value="C:mitochondrial inner membrane"/>
    <property type="evidence" value="ECO:0007669"/>
    <property type="project" value="TreeGrafter"/>
</dbReference>
<dbReference type="Proteomes" id="UP000289738">
    <property type="component" value="Chromosome A09"/>
</dbReference>
<dbReference type="GO" id="GO:0015421">
    <property type="term" value="F:ABC-type oligopeptide transporter activity"/>
    <property type="evidence" value="ECO:0007669"/>
    <property type="project" value="TreeGrafter"/>
</dbReference>
<keyword evidence="2" id="KW-0813">Transport</keyword>
<dbReference type="GO" id="GO:0016887">
    <property type="term" value="F:ATP hydrolysis activity"/>
    <property type="evidence" value="ECO:0007669"/>
    <property type="project" value="InterPro"/>
</dbReference>
<keyword evidence="7 10" id="KW-1133">Transmembrane helix</keyword>
<keyword evidence="5" id="KW-0547">Nucleotide-binding</keyword>
<comment type="caution">
    <text evidence="12">The sequence shown here is derived from an EMBL/GenBank/DDBJ whole genome shotgun (WGS) entry which is preliminary data.</text>
</comment>
<evidence type="ECO:0000313" key="13">
    <source>
        <dbReference type="Proteomes" id="UP000289738"/>
    </source>
</evidence>
<accession>A0A445BQB7</accession>
<dbReference type="InterPro" id="IPR017871">
    <property type="entry name" value="ABC_transporter-like_CS"/>
</dbReference>
<dbReference type="InterPro" id="IPR027417">
    <property type="entry name" value="P-loop_NTPase"/>
</dbReference>
<evidence type="ECO:0000256" key="1">
    <source>
        <dbReference type="ARBA" id="ARBA00004141"/>
    </source>
</evidence>
<feature type="compositionally biased region" description="Acidic residues" evidence="9">
    <location>
        <begin position="14"/>
        <end position="24"/>
    </location>
</feature>
<feature type="domain" description="ABC transporter" evidence="11">
    <location>
        <begin position="43"/>
        <end position="320"/>
    </location>
</feature>
<keyword evidence="8 10" id="KW-0472">Membrane</keyword>
<evidence type="ECO:0000313" key="12">
    <source>
        <dbReference type="EMBL" id="RYR40875.1"/>
    </source>
</evidence>
<dbReference type="InterPro" id="IPR039421">
    <property type="entry name" value="Type_1_exporter"/>
</dbReference>
<feature type="region of interest" description="Disordered" evidence="9">
    <location>
        <begin position="1"/>
        <end position="28"/>
    </location>
</feature>
<feature type="compositionally biased region" description="Basic and acidic residues" evidence="9">
    <location>
        <begin position="1"/>
        <end position="13"/>
    </location>
</feature>
<dbReference type="PANTHER" id="PTHR43394:SF11">
    <property type="entry name" value="ATP-BINDING CASSETTE TRANSPORTER"/>
    <property type="match status" value="1"/>
</dbReference>
<evidence type="ECO:0000256" key="4">
    <source>
        <dbReference type="ARBA" id="ARBA00022737"/>
    </source>
</evidence>
<dbReference type="InterPro" id="IPR036640">
    <property type="entry name" value="ABC1_TM_sf"/>
</dbReference>
<keyword evidence="3 10" id="KW-0812">Transmembrane</keyword>
<evidence type="ECO:0000256" key="5">
    <source>
        <dbReference type="ARBA" id="ARBA00022741"/>
    </source>
</evidence>
<evidence type="ECO:0000256" key="9">
    <source>
        <dbReference type="SAM" id="MobiDB-lite"/>
    </source>
</evidence>
<name>A0A445BQB7_ARAHY</name>
<evidence type="ECO:0000259" key="11">
    <source>
        <dbReference type="PROSITE" id="PS50893"/>
    </source>
</evidence>
<keyword evidence="4" id="KW-0677">Repeat</keyword>
<evidence type="ECO:0000256" key="6">
    <source>
        <dbReference type="ARBA" id="ARBA00022840"/>
    </source>
</evidence>
<keyword evidence="6" id="KW-0067">ATP-binding</keyword>
<evidence type="ECO:0000256" key="10">
    <source>
        <dbReference type="SAM" id="Phobius"/>
    </source>
</evidence>
<evidence type="ECO:0000256" key="7">
    <source>
        <dbReference type="ARBA" id="ARBA00022989"/>
    </source>
</evidence>
<dbReference type="STRING" id="3818.A0A445BQB7"/>
<dbReference type="GO" id="GO:0090374">
    <property type="term" value="P:oligopeptide export from mitochondrion"/>
    <property type="evidence" value="ECO:0007669"/>
    <property type="project" value="TreeGrafter"/>
</dbReference>
<gene>
    <name evidence="12" type="ORF">Ahy_A09g046620</name>
</gene>
<keyword evidence="13" id="KW-1185">Reference proteome</keyword>
<evidence type="ECO:0000256" key="3">
    <source>
        <dbReference type="ARBA" id="ARBA00022692"/>
    </source>
</evidence>
<dbReference type="PROSITE" id="PS00211">
    <property type="entry name" value="ABC_TRANSPORTER_1"/>
    <property type="match status" value="1"/>
</dbReference>
<protein>
    <recommendedName>
        <fullName evidence="11">ABC transporter domain-containing protein</fullName>
    </recommendedName>
</protein>